<dbReference type="Gene3D" id="3.40.50.300">
    <property type="entry name" value="P-loop containing nucleotide triphosphate hydrolases"/>
    <property type="match status" value="1"/>
</dbReference>
<comment type="caution">
    <text evidence="2">The sequence shown here is derived from an EMBL/GenBank/DDBJ whole genome shotgun (WGS) entry which is preliminary data.</text>
</comment>
<feature type="transmembrane region" description="Helical" evidence="1">
    <location>
        <begin position="514"/>
        <end position="541"/>
    </location>
</feature>
<accession>A0A917WS85</accession>
<keyword evidence="1" id="KW-0472">Membrane</keyword>
<protein>
    <recommendedName>
        <fullName evidence="4">NACHT domain-containing protein</fullName>
    </recommendedName>
</protein>
<keyword evidence="1" id="KW-0812">Transmembrane</keyword>
<keyword evidence="1" id="KW-1133">Transmembrane helix</keyword>
<proteinExistence type="predicted"/>
<feature type="transmembrane region" description="Helical" evidence="1">
    <location>
        <begin position="420"/>
        <end position="440"/>
    </location>
</feature>
<dbReference type="SUPFAM" id="SSF52540">
    <property type="entry name" value="P-loop containing nucleoside triphosphate hydrolases"/>
    <property type="match status" value="1"/>
</dbReference>
<name>A0A917WS85_9ACTN</name>
<evidence type="ECO:0000256" key="1">
    <source>
        <dbReference type="SAM" id="Phobius"/>
    </source>
</evidence>
<dbReference type="Proteomes" id="UP000642070">
    <property type="component" value="Unassembled WGS sequence"/>
</dbReference>
<evidence type="ECO:0000313" key="3">
    <source>
        <dbReference type="Proteomes" id="UP000642070"/>
    </source>
</evidence>
<evidence type="ECO:0008006" key="4">
    <source>
        <dbReference type="Google" id="ProtNLM"/>
    </source>
</evidence>
<feature type="transmembrane region" description="Helical" evidence="1">
    <location>
        <begin position="488"/>
        <end position="508"/>
    </location>
</feature>
<reference evidence="2" key="1">
    <citation type="journal article" date="2014" name="Int. J. Syst. Evol. Microbiol.">
        <title>Complete genome sequence of Corynebacterium casei LMG S-19264T (=DSM 44701T), isolated from a smear-ripened cheese.</title>
        <authorList>
            <consortium name="US DOE Joint Genome Institute (JGI-PGF)"/>
            <person name="Walter F."/>
            <person name="Albersmeier A."/>
            <person name="Kalinowski J."/>
            <person name="Ruckert C."/>
        </authorList>
    </citation>
    <scope>NUCLEOTIDE SEQUENCE</scope>
    <source>
        <strain evidence="2">JCM 19831</strain>
    </source>
</reference>
<keyword evidence="3" id="KW-1185">Reference proteome</keyword>
<organism evidence="2 3">
    <name type="scientific">Dactylosporangium sucinum</name>
    <dbReference type="NCBI Taxonomy" id="1424081"/>
    <lineage>
        <taxon>Bacteria</taxon>
        <taxon>Bacillati</taxon>
        <taxon>Actinomycetota</taxon>
        <taxon>Actinomycetes</taxon>
        <taxon>Micromonosporales</taxon>
        <taxon>Micromonosporaceae</taxon>
        <taxon>Dactylosporangium</taxon>
    </lineage>
</organism>
<feature type="transmembrane region" description="Helical" evidence="1">
    <location>
        <begin position="367"/>
        <end position="399"/>
    </location>
</feature>
<dbReference type="AlphaFoldDB" id="A0A917WS85"/>
<evidence type="ECO:0000313" key="2">
    <source>
        <dbReference type="EMBL" id="GGM24865.1"/>
    </source>
</evidence>
<sequence>MDVERELAGLASSVTAVWKPEQARRRLLNPRPLPTAWTTIGPPIADHWANVRADGRDEPLDLAGVVDLAHPDAFHRTVTDPLLRGRIVLLGDPGAGKTALLLRLTLTLLAEREQAAARDARSGPLPVPVLLRLSTWNPDEQTLERWITTRLDADYGHRRPVPIRHLMPLLDGLDEMPEPRRRQALQAISNTFVDTPIVLTSRTAEYLDALAALAGNTLAAAAVLELTALLAATVRDYLQLTTARPVSWADVFTRDAADCGGRLAAALSAPLWVDLARTTYTDPDRADNDPTELLHLPDIDSIHSRLLDRLIPTAYPDPPEPAPDGNTWRRDDAHRWLQHLAIDMHHRDTQDLAWWQLTLAVPRPLKFAIGLGIGLGIGFWWVGMMFGVVFGIMFGGALAPHPARRRIRWRRTSRFFSRQLAAVLALAVTIALGTGLAFGFTVALVYGLPLGLVFGFGAEFTTLLRVNDADVPAATDPVGLLRGDRRRVITAGLVATLPAGLLILVIGLRGGLVAALVAALAGGLAGGLAVALGVGVTLGAWLRFEVARLWWCGKGRLPWRLMAFLADAHRRGVLRQAGGVWQFRHALLRDRLVATVEEQARR</sequence>
<gene>
    <name evidence="2" type="ORF">GCM10007977_027500</name>
</gene>
<dbReference type="EMBL" id="BMPI01000011">
    <property type="protein sequence ID" value="GGM24865.1"/>
    <property type="molecule type" value="Genomic_DNA"/>
</dbReference>
<feature type="transmembrane region" description="Helical" evidence="1">
    <location>
        <begin position="446"/>
        <end position="467"/>
    </location>
</feature>
<reference evidence="2" key="2">
    <citation type="submission" date="2020-09" db="EMBL/GenBank/DDBJ databases">
        <authorList>
            <person name="Sun Q."/>
            <person name="Ohkuma M."/>
        </authorList>
    </citation>
    <scope>NUCLEOTIDE SEQUENCE</scope>
    <source>
        <strain evidence="2">JCM 19831</strain>
    </source>
</reference>
<dbReference type="InterPro" id="IPR027417">
    <property type="entry name" value="P-loop_NTPase"/>
</dbReference>